<feature type="compositionally biased region" description="Polar residues" evidence="5">
    <location>
        <begin position="656"/>
        <end position="668"/>
    </location>
</feature>
<dbReference type="SUPFAM" id="SSF47396">
    <property type="entry name" value="Transcription factor IIA (TFIIA), alpha-helical domain"/>
    <property type="match status" value="1"/>
</dbReference>
<dbReference type="InterPro" id="IPR021864">
    <property type="entry name" value="DUF3475"/>
</dbReference>
<keyword evidence="6" id="KW-0472">Membrane</keyword>
<evidence type="ECO:0000256" key="4">
    <source>
        <dbReference type="ARBA" id="ARBA00023242"/>
    </source>
</evidence>
<keyword evidence="6" id="KW-0812">Transmembrane</keyword>
<organism evidence="9 10">
    <name type="scientific">Musa troglodytarum</name>
    <name type="common">fe'i banana</name>
    <dbReference type="NCBI Taxonomy" id="320322"/>
    <lineage>
        <taxon>Eukaryota</taxon>
        <taxon>Viridiplantae</taxon>
        <taxon>Streptophyta</taxon>
        <taxon>Embryophyta</taxon>
        <taxon>Tracheophyta</taxon>
        <taxon>Spermatophyta</taxon>
        <taxon>Magnoliopsida</taxon>
        <taxon>Liliopsida</taxon>
        <taxon>Zingiberales</taxon>
        <taxon>Musaceae</taxon>
        <taxon>Musa</taxon>
    </lineage>
</organism>
<accession>A0A9E7F0Q8</accession>
<feature type="transmembrane region" description="Helical" evidence="6">
    <location>
        <begin position="196"/>
        <end position="217"/>
    </location>
</feature>
<evidence type="ECO:0000313" key="9">
    <source>
        <dbReference type="EMBL" id="URD86531.1"/>
    </source>
</evidence>
<dbReference type="EMBL" id="CP097504">
    <property type="protein sequence ID" value="URD86531.1"/>
    <property type="molecule type" value="Genomic_DNA"/>
</dbReference>
<keyword evidence="6" id="KW-1133">Transmembrane helix</keyword>
<feature type="region of interest" description="Disordered" evidence="5">
    <location>
        <begin position="646"/>
        <end position="691"/>
    </location>
</feature>
<evidence type="ECO:0000259" key="8">
    <source>
        <dbReference type="Pfam" id="PF11961"/>
    </source>
</evidence>
<reference evidence="9" key="1">
    <citation type="submission" date="2022-05" db="EMBL/GenBank/DDBJ databases">
        <title>The Musa troglodytarum L. genome provides insights into the mechanism of non-climacteric behaviour and enrichment of carotenoids.</title>
        <authorList>
            <person name="Wang J."/>
        </authorList>
    </citation>
    <scope>NUCLEOTIDE SEQUENCE</scope>
    <source>
        <tissue evidence="9">Leaf</tissue>
    </source>
</reference>
<feature type="compositionally biased region" description="Acidic residues" evidence="5">
    <location>
        <begin position="787"/>
        <end position="812"/>
    </location>
</feature>
<evidence type="ECO:0000256" key="5">
    <source>
        <dbReference type="SAM" id="MobiDB-lite"/>
    </source>
</evidence>
<keyword evidence="4" id="KW-0539">Nucleus</keyword>
<proteinExistence type="inferred from homology"/>
<evidence type="ECO:0000313" key="10">
    <source>
        <dbReference type="Proteomes" id="UP001055439"/>
    </source>
</evidence>
<dbReference type="PANTHER" id="PTHR31371">
    <property type="entry name" value="BNAC09G50660D PROTEIN"/>
    <property type="match status" value="1"/>
</dbReference>
<dbReference type="SMART" id="SM01371">
    <property type="entry name" value="TFIIA"/>
    <property type="match status" value="1"/>
</dbReference>
<dbReference type="OrthoDB" id="6275927at2759"/>
<feature type="domain" description="DUF668" evidence="7">
    <location>
        <begin position="288"/>
        <end position="389"/>
    </location>
</feature>
<keyword evidence="3" id="KW-0804">Transcription</keyword>
<sequence length="859" mass="95519">MGVPKVIADLRNRAGSVDVDRPGVGILAFEAAAAMSLLVSLHLSLAEDEVRRLCADMRSKGVAYLTSKDEPFLLRLAYAELVAELDKAAATVSRLGANLGLGSTAKGVEKLIKRMERYVVATSRLYAEMEALNELEATERRMEQWRRHSGSIPVPKPGVPPAFESVHLELRSRRHKVRRLKEESLWNKTYDEAVELMVRAVITVFTGICAVFGPYVLRMLPRRDRRHRVLIHRSNPDYPGKHSSGPLETPTLKDVLFQRSSAPITVVKESRDKPSENLSRLLKADPTTLGGSGLALRYGNMIVLAEKLLKTRSVEGHEQGDGKEAAEAAARVELYQMMPSGMRTAVRAKLRECWKKEGGTVDGSLAEGWREAAERILAWLGPVARDTLRWQEEHNMERQQRFHALPRALMLQTLHFSDRVKTEAAIVELSRPRSPLSLPLLSLSLSARRVLENAPNPNSRIPWILPRCHEGDRSPGMANNVSAVYIHVLDDVISKVRDEFINYGVGEGVLNELQALWEVKMRQCGAISGNIERSALPKNAAPITPVHDLNVPYEGPAEEYETPTAEMLFPPTPLQTPIQTPLPGTNDPSMYNIPTGPSDYAPSPISDIRNSIDLKAGRPGSYMQPPSPWMSQRPLGVDVNVAYDEGREEPDRGSSHQHATQDFFMNSSGKRKRDDYASHINSGGYIPQQDGSGDVTIELSLTQDVVSQVKTSSIVQDQGTADSKFLSKKAEPALMLPQHDGIHDEYDDLFHLQGVANEDYNTPGDHVELRAATPSVGTPKPSKNDAGEDDEPPLNEDDDDELDDLDQEEEETNTQHLVLALFDKVSRTKSRWKCTLKDGIMHLNNRDILFNKATGEFEF</sequence>
<dbReference type="PANTHER" id="PTHR31371:SF13">
    <property type="entry name" value="OS05G0457600 PROTEIN"/>
    <property type="match status" value="1"/>
</dbReference>
<name>A0A9E7F0Q8_9LILI</name>
<evidence type="ECO:0000256" key="1">
    <source>
        <dbReference type="ARBA" id="ARBA00004123"/>
    </source>
</evidence>
<dbReference type="Pfam" id="PF05003">
    <property type="entry name" value="DUF668"/>
    <property type="match status" value="1"/>
</dbReference>
<dbReference type="Gene3D" id="1.10.287.100">
    <property type="match status" value="1"/>
</dbReference>
<gene>
    <name evidence="9" type="ORF">MUK42_28537</name>
</gene>
<comment type="subcellular location">
    <subcellularLocation>
        <location evidence="1">Nucleus</location>
    </subcellularLocation>
</comment>
<dbReference type="GO" id="GO:0045927">
    <property type="term" value="P:positive regulation of growth"/>
    <property type="evidence" value="ECO:0007669"/>
    <property type="project" value="InterPro"/>
</dbReference>
<feature type="domain" description="DUF3475" evidence="8">
    <location>
        <begin position="26"/>
        <end position="81"/>
    </location>
</feature>
<keyword evidence="10" id="KW-1185">Reference proteome</keyword>
<dbReference type="Proteomes" id="UP001055439">
    <property type="component" value="Chromosome 2"/>
</dbReference>
<feature type="region of interest" description="Disordered" evidence="5">
    <location>
        <begin position="771"/>
        <end position="812"/>
    </location>
</feature>
<dbReference type="Gene3D" id="2.30.18.10">
    <property type="entry name" value="Transcription factor IIA (TFIIA), beta-barrel domain"/>
    <property type="match status" value="1"/>
</dbReference>
<evidence type="ECO:0000256" key="6">
    <source>
        <dbReference type="SAM" id="Phobius"/>
    </source>
</evidence>
<protein>
    <submittedName>
        <fullName evidence="9">Transcription factor IIA large subunit</fullName>
    </submittedName>
</protein>
<dbReference type="Pfam" id="PF11961">
    <property type="entry name" value="DUF3475"/>
    <property type="match status" value="1"/>
</dbReference>
<dbReference type="GO" id="GO:0005672">
    <property type="term" value="C:transcription factor TFIIA complex"/>
    <property type="evidence" value="ECO:0007669"/>
    <property type="project" value="InterPro"/>
</dbReference>
<dbReference type="InterPro" id="IPR007700">
    <property type="entry name" value="DUF668"/>
</dbReference>
<dbReference type="AlphaFoldDB" id="A0A9E7F0Q8"/>
<dbReference type="InterPro" id="IPR009088">
    <property type="entry name" value="TFIIA_b-brl"/>
</dbReference>
<dbReference type="FunFam" id="2.30.18.10:FF:000005">
    <property type="entry name" value="transcription initiation factor IIA large subunit"/>
    <property type="match status" value="1"/>
</dbReference>
<dbReference type="CDD" id="cd07976">
    <property type="entry name" value="TFIIA_alpha_beta_like"/>
    <property type="match status" value="1"/>
</dbReference>
<evidence type="ECO:0000256" key="2">
    <source>
        <dbReference type="ARBA" id="ARBA00010059"/>
    </source>
</evidence>
<evidence type="ECO:0000256" key="3">
    <source>
        <dbReference type="ARBA" id="ARBA00023163"/>
    </source>
</evidence>
<dbReference type="FunFam" id="1.10.287.100:FF:000001">
    <property type="entry name" value="Transcription initiation factor IIA subunit"/>
    <property type="match status" value="1"/>
</dbReference>
<dbReference type="GO" id="GO:0006367">
    <property type="term" value="P:transcription initiation at RNA polymerase II promoter"/>
    <property type="evidence" value="ECO:0007669"/>
    <property type="project" value="InterPro"/>
</dbReference>
<comment type="similarity">
    <text evidence="2">Belongs to the TFIIA subunit 1 family.</text>
</comment>
<dbReference type="SUPFAM" id="SSF50784">
    <property type="entry name" value="Transcription factor IIA (TFIIA), beta-barrel domain"/>
    <property type="match status" value="1"/>
</dbReference>
<dbReference type="InterPro" id="IPR004855">
    <property type="entry name" value="TFIIA_asu/bsu"/>
</dbReference>
<evidence type="ECO:0000259" key="7">
    <source>
        <dbReference type="Pfam" id="PF05003"/>
    </source>
</evidence>
<dbReference type="Pfam" id="PF03153">
    <property type="entry name" value="TFIIA"/>
    <property type="match status" value="2"/>
</dbReference>